<evidence type="ECO:0000313" key="5">
    <source>
        <dbReference type="Proteomes" id="UP000230423"/>
    </source>
</evidence>
<dbReference type="Proteomes" id="UP000230423">
    <property type="component" value="Unassembled WGS sequence"/>
</dbReference>
<feature type="domain" description="Peptidase C1A papain C-terminal" evidence="3">
    <location>
        <begin position="2"/>
        <end position="63"/>
    </location>
</feature>
<evidence type="ECO:0000259" key="3">
    <source>
        <dbReference type="Pfam" id="PF00112"/>
    </source>
</evidence>
<dbReference type="InterPro" id="IPR025660">
    <property type="entry name" value="Pept_his_AS"/>
</dbReference>
<dbReference type="EMBL" id="KZ409447">
    <property type="protein sequence ID" value="PIO53624.1"/>
    <property type="molecule type" value="Genomic_DNA"/>
</dbReference>
<dbReference type="OrthoDB" id="65740at2759"/>
<dbReference type="PROSITE" id="PS00640">
    <property type="entry name" value="THIOL_PROTEASE_ASN"/>
    <property type="match status" value="1"/>
</dbReference>
<evidence type="ECO:0000256" key="2">
    <source>
        <dbReference type="ARBA" id="ARBA00023157"/>
    </source>
</evidence>
<sequence length="63" mass="7034">MLYTTSVLQRIAGKTIGGHSVKIVGWGKERHIPYWIVANSWGTGWGEGGFFRIVRGINDCNIE</sequence>
<dbReference type="InterPro" id="IPR000668">
    <property type="entry name" value="Peptidase_C1A_C"/>
</dbReference>
<dbReference type="InterPro" id="IPR013128">
    <property type="entry name" value="Peptidase_C1A"/>
</dbReference>
<keyword evidence="5" id="KW-1185">Reference proteome</keyword>
<dbReference type="GO" id="GO:0008234">
    <property type="term" value="F:cysteine-type peptidase activity"/>
    <property type="evidence" value="ECO:0007669"/>
    <property type="project" value="InterPro"/>
</dbReference>
<reference evidence="4 5" key="1">
    <citation type="submission" date="2015-09" db="EMBL/GenBank/DDBJ databases">
        <title>Draft genome of the parasitic nematode Teladorsagia circumcincta isolate WARC Sus (inbred).</title>
        <authorList>
            <person name="Mitreva M."/>
        </authorList>
    </citation>
    <scope>NUCLEOTIDE SEQUENCE [LARGE SCALE GENOMIC DNA]</scope>
    <source>
        <strain evidence="4 5">S</strain>
    </source>
</reference>
<dbReference type="AlphaFoldDB" id="A0A2G9T6Q9"/>
<accession>A0A2G9T6Q9</accession>
<dbReference type="Pfam" id="PF00112">
    <property type="entry name" value="Peptidase_C1"/>
    <property type="match status" value="1"/>
</dbReference>
<evidence type="ECO:0000256" key="1">
    <source>
        <dbReference type="ARBA" id="ARBA00008455"/>
    </source>
</evidence>
<feature type="non-terminal residue" evidence="4">
    <location>
        <position position="63"/>
    </location>
</feature>
<gene>
    <name evidence="4" type="ORF">TELCIR_25035</name>
</gene>
<dbReference type="GO" id="GO:0006508">
    <property type="term" value="P:proteolysis"/>
    <property type="evidence" value="ECO:0007669"/>
    <property type="project" value="InterPro"/>
</dbReference>
<dbReference type="InterPro" id="IPR025661">
    <property type="entry name" value="Pept_asp_AS"/>
</dbReference>
<dbReference type="PANTHER" id="PTHR12411">
    <property type="entry name" value="CYSTEINE PROTEASE FAMILY C1-RELATED"/>
    <property type="match status" value="1"/>
</dbReference>
<organism evidence="4 5">
    <name type="scientific">Teladorsagia circumcincta</name>
    <name type="common">Brown stomach worm</name>
    <name type="synonym">Ostertagia circumcincta</name>
    <dbReference type="NCBI Taxonomy" id="45464"/>
    <lineage>
        <taxon>Eukaryota</taxon>
        <taxon>Metazoa</taxon>
        <taxon>Ecdysozoa</taxon>
        <taxon>Nematoda</taxon>
        <taxon>Chromadorea</taxon>
        <taxon>Rhabditida</taxon>
        <taxon>Rhabditina</taxon>
        <taxon>Rhabditomorpha</taxon>
        <taxon>Strongyloidea</taxon>
        <taxon>Trichostrongylidae</taxon>
        <taxon>Teladorsagia</taxon>
    </lineage>
</organism>
<dbReference type="SUPFAM" id="SSF54001">
    <property type="entry name" value="Cysteine proteinases"/>
    <property type="match status" value="1"/>
</dbReference>
<protein>
    <recommendedName>
        <fullName evidence="3">Peptidase C1A papain C-terminal domain-containing protein</fullName>
    </recommendedName>
</protein>
<dbReference type="Gene3D" id="3.90.70.10">
    <property type="entry name" value="Cysteine proteinases"/>
    <property type="match status" value="1"/>
</dbReference>
<dbReference type="InterPro" id="IPR038765">
    <property type="entry name" value="Papain-like_cys_pep_sf"/>
</dbReference>
<name>A0A2G9T6Q9_TELCI</name>
<evidence type="ECO:0000313" key="4">
    <source>
        <dbReference type="EMBL" id="PIO53624.1"/>
    </source>
</evidence>
<keyword evidence="2" id="KW-1015">Disulfide bond</keyword>
<proteinExistence type="inferred from homology"/>
<comment type="similarity">
    <text evidence="1">Belongs to the peptidase C1 family.</text>
</comment>
<dbReference type="PROSITE" id="PS00639">
    <property type="entry name" value="THIOL_PROTEASE_HIS"/>
    <property type="match status" value="1"/>
</dbReference>